<keyword evidence="4" id="KW-1185">Reference proteome</keyword>
<evidence type="ECO:0000256" key="1">
    <source>
        <dbReference type="ARBA" id="ARBA00006484"/>
    </source>
</evidence>
<dbReference type="PRINTS" id="PR00081">
    <property type="entry name" value="GDHRDH"/>
</dbReference>
<protein>
    <submittedName>
        <fullName evidence="3">NAD(P)-binding protein</fullName>
    </submittedName>
</protein>
<organism evidence="3 4">
    <name type="scientific">Wolfiporia cocos (strain MD-104)</name>
    <name type="common">Brown rot fungus</name>
    <dbReference type="NCBI Taxonomy" id="742152"/>
    <lineage>
        <taxon>Eukaryota</taxon>
        <taxon>Fungi</taxon>
        <taxon>Dikarya</taxon>
        <taxon>Basidiomycota</taxon>
        <taxon>Agaricomycotina</taxon>
        <taxon>Agaricomycetes</taxon>
        <taxon>Polyporales</taxon>
        <taxon>Phaeolaceae</taxon>
        <taxon>Wolfiporia</taxon>
    </lineage>
</organism>
<dbReference type="STRING" id="742152.A0A2H3J4H4"/>
<accession>A0A2H3J4H4</accession>
<dbReference type="PANTHER" id="PTHR42760">
    <property type="entry name" value="SHORT-CHAIN DEHYDROGENASES/REDUCTASES FAMILY MEMBER"/>
    <property type="match status" value="1"/>
</dbReference>
<dbReference type="Proteomes" id="UP000218811">
    <property type="component" value="Unassembled WGS sequence"/>
</dbReference>
<dbReference type="GO" id="GO:0016616">
    <property type="term" value="F:oxidoreductase activity, acting on the CH-OH group of donors, NAD or NADP as acceptor"/>
    <property type="evidence" value="ECO:0007669"/>
    <property type="project" value="TreeGrafter"/>
</dbReference>
<dbReference type="EMBL" id="KB467832">
    <property type="protein sequence ID" value="PCH34683.1"/>
    <property type="molecule type" value="Genomic_DNA"/>
</dbReference>
<comment type="similarity">
    <text evidence="1">Belongs to the short-chain dehydrogenases/reductases (SDR) family.</text>
</comment>
<keyword evidence="2" id="KW-0560">Oxidoreductase</keyword>
<dbReference type="SUPFAM" id="SSF51735">
    <property type="entry name" value="NAD(P)-binding Rossmann-fold domains"/>
    <property type="match status" value="1"/>
</dbReference>
<dbReference type="CDD" id="cd05233">
    <property type="entry name" value="SDR_c"/>
    <property type="match status" value="1"/>
</dbReference>
<proteinExistence type="inferred from homology"/>
<gene>
    <name evidence="3" type="ORF">WOLCODRAFT_91228</name>
</gene>
<dbReference type="OMA" id="HHSTTYD"/>
<evidence type="ECO:0000256" key="2">
    <source>
        <dbReference type="ARBA" id="ARBA00023002"/>
    </source>
</evidence>
<dbReference type="OrthoDB" id="1933717at2759"/>
<evidence type="ECO:0000313" key="3">
    <source>
        <dbReference type="EMBL" id="PCH34683.1"/>
    </source>
</evidence>
<sequence>MAEEESPHTIFFNEDRLRAGLNVVPATRHDTYPGIDPANADLAGKIVLVTGACKGLGKGIAIAFSKAGVSGLALLARSDMFDAKSACIAAQRPGQALRILAHTVDTTNGAQVTAAIERVRETFGRFDVLVNNAGLMESSMKLIGNTDPDEWWNVYKVVLLGTYRVTHAFLPLLVEGGGNTCVHLNSQSCAAAAADCASTQMTKLAICRFTEQLVLEYHNAEIISLTIHPGFVKTGMGNSMPAAFKHLLIDMPELTGNTLVWLAKERREWPSGRYVSCQWDVDELLMKKDEIVTALVWALDTFTNTSSAQARW</sequence>
<dbReference type="AlphaFoldDB" id="A0A2H3J4H4"/>
<dbReference type="InterPro" id="IPR036291">
    <property type="entry name" value="NAD(P)-bd_dom_sf"/>
</dbReference>
<dbReference type="Pfam" id="PF00106">
    <property type="entry name" value="adh_short"/>
    <property type="match status" value="1"/>
</dbReference>
<reference evidence="3 4" key="1">
    <citation type="journal article" date="2012" name="Science">
        <title>The Paleozoic origin of enzymatic lignin decomposition reconstructed from 31 fungal genomes.</title>
        <authorList>
            <person name="Floudas D."/>
            <person name="Binder M."/>
            <person name="Riley R."/>
            <person name="Barry K."/>
            <person name="Blanchette R.A."/>
            <person name="Henrissat B."/>
            <person name="Martinez A.T."/>
            <person name="Otillar R."/>
            <person name="Spatafora J.W."/>
            <person name="Yadav J.S."/>
            <person name="Aerts A."/>
            <person name="Benoit I."/>
            <person name="Boyd A."/>
            <person name="Carlson A."/>
            <person name="Copeland A."/>
            <person name="Coutinho P.M."/>
            <person name="de Vries R.P."/>
            <person name="Ferreira P."/>
            <person name="Findley K."/>
            <person name="Foster B."/>
            <person name="Gaskell J."/>
            <person name="Glotzer D."/>
            <person name="Gorecki P."/>
            <person name="Heitman J."/>
            <person name="Hesse C."/>
            <person name="Hori C."/>
            <person name="Igarashi K."/>
            <person name="Jurgens J.A."/>
            <person name="Kallen N."/>
            <person name="Kersten P."/>
            <person name="Kohler A."/>
            <person name="Kuees U."/>
            <person name="Kumar T.K.A."/>
            <person name="Kuo A."/>
            <person name="LaButti K."/>
            <person name="Larrondo L.F."/>
            <person name="Lindquist E."/>
            <person name="Ling A."/>
            <person name="Lombard V."/>
            <person name="Lucas S."/>
            <person name="Lundell T."/>
            <person name="Martin R."/>
            <person name="McLaughlin D.J."/>
            <person name="Morgenstern I."/>
            <person name="Morin E."/>
            <person name="Murat C."/>
            <person name="Nagy L.G."/>
            <person name="Nolan M."/>
            <person name="Ohm R.A."/>
            <person name="Patyshakuliyeva A."/>
            <person name="Rokas A."/>
            <person name="Ruiz-Duenas F.J."/>
            <person name="Sabat G."/>
            <person name="Salamov A."/>
            <person name="Samejima M."/>
            <person name="Schmutz J."/>
            <person name="Slot J.C."/>
            <person name="St John F."/>
            <person name="Stenlid J."/>
            <person name="Sun H."/>
            <person name="Sun S."/>
            <person name="Syed K."/>
            <person name="Tsang A."/>
            <person name="Wiebenga A."/>
            <person name="Young D."/>
            <person name="Pisabarro A."/>
            <person name="Eastwood D.C."/>
            <person name="Martin F."/>
            <person name="Cullen D."/>
            <person name="Grigoriev I.V."/>
            <person name="Hibbett D.S."/>
        </authorList>
    </citation>
    <scope>NUCLEOTIDE SEQUENCE [LARGE SCALE GENOMIC DNA]</scope>
    <source>
        <strain evidence="3 4">MD-104</strain>
    </source>
</reference>
<dbReference type="InterPro" id="IPR002347">
    <property type="entry name" value="SDR_fam"/>
</dbReference>
<dbReference type="Gene3D" id="3.40.50.720">
    <property type="entry name" value="NAD(P)-binding Rossmann-like Domain"/>
    <property type="match status" value="1"/>
</dbReference>
<dbReference type="PANTHER" id="PTHR42760:SF37">
    <property type="entry name" value="CLAVALDEHYDE DEHYDROGENASE"/>
    <property type="match status" value="1"/>
</dbReference>
<evidence type="ECO:0000313" key="4">
    <source>
        <dbReference type="Proteomes" id="UP000218811"/>
    </source>
</evidence>
<name>A0A2H3J4H4_WOLCO</name>